<dbReference type="Proteomes" id="UP000273807">
    <property type="component" value="Unassembled WGS sequence"/>
</dbReference>
<accession>A0A3N0C6D2</accession>
<dbReference type="RefSeq" id="WP_123254191.1">
    <property type="nucleotide sequence ID" value="NZ_RBED01000069.1"/>
</dbReference>
<keyword evidence="3" id="KW-1185">Reference proteome</keyword>
<organism evidence="2 3">
    <name type="scientific">Arthrobacter oryzae</name>
    <dbReference type="NCBI Taxonomy" id="409290"/>
    <lineage>
        <taxon>Bacteria</taxon>
        <taxon>Bacillati</taxon>
        <taxon>Actinomycetota</taxon>
        <taxon>Actinomycetes</taxon>
        <taxon>Micrococcales</taxon>
        <taxon>Micrococcaceae</taxon>
        <taxon>Arthrobacter</taxon>
    </lineage>
</organism>
<evidence type="ECO:0000259" key="1">
    <source>
        <dbReference type="PROSITE" id="PS50994"/>
    </source>
</evidence>
<proteinExistence type="predicted"/>
<comment type="caution">
    <text evidence="2">The sequence shown here is derived from an EMBL/GenBank/DDBJ whole genome shotgun (WGS) entry which is preliminary data.</text>
</comment>
<gene>
    <name evidence="2" type="ORF">D7003_04045</name>
</gene>
<feature type="domain" description="Integrase catalytic" evidence="1">
    <location>
        <begin position="161"/>
        <end position="341"/>
    </location>
</feature>
<evidence type="ECO:0000313" key="2">
    <source>
        <dbReference type="EMBL" id="RNL58351.1"/>
    </source>
</evidence>
<name>A0A3N0C6D2_9MICC</name>
<dbReference type="AlphaFoldDB" id="A0A3N0C6D2"/>
<protein>
    <submittedName>
        <fullName evidence="2">Transposase</fullName>
    </submittedName>
</protein>
<dbReference type="OrthoDB" id="2370461at2"/>
<dbReference type="Pfam" id="PF00665">
    <property type="entry name" value="rve"/>
    <property type="match status" value="1"/>
</dbReference>
<dbReference type="GO" id="GO:0015074">
    <property type="term" value="P:DNA integration"/>
    <property type="evidence" value="ECO:0007669"/>
    <property type="project" value="InterPro"/>
</dbReference>
<dbReference type="InterPro" id="IPR012337">
    <property type="entry name" value="RNaseH-like_sf"/>
</dbReference>
<dbReference type="InterPro" id="IPR001584">
    <property type="entry name" value="Integrase_cat-core"/>
</dbReference>
<dbReference type="EMBL" id="RBED01000069">
    <property type="protein sequence ID" value="RNL58351.1"/>
    <property type="molecule type" value="Genomic_DNA"/>
</dbReference>
<reference evidence="2 3" key="1">
    <citation type="submission" date="2018-10" db="EMBL/GenBank/DDBJ databases">
        <title>Genome sequencing of Arthrobacter oryzae TNB02.</title>
        <authorList>
            <person name="Cho Y.-J."/>
            <person name="Cho A."/>
            <person name="Kim O.-S."/>
        </authorList>
    </citation>
    <scope>NUCLEOTIDE SEQUENCE [LARGE SCALE GENOMIC DNA]</scope>
    <source>
        <strain evidence="2 3">TNB02</strain>
    </source>
</reference>
<dbReference type="PROSITE" id="PS50994">
    <property type="entry name" value="INTEGRASE"/>
    <property type="match status" value="1"/>
</dbReference>
<dbReference type="InterPro" id="IPR036397">
    <property type="entry name" value="RNaseH_sf"/>
</dbReference>
<sequence>MSERRAVTRKMAADYARAKRVRKGQVLDELVALTGWHRDYARAALREALKLKVVRARAPRAGKYDDAALMPALRICWAVERAPAGKRLAPFLPVLVPLLRAEEALDLTDPQAVLLAGMSAATIDRKMTADRTRLVLRGKSHTKPGSLLRDQITVRTWADWDSTVPGFVEIDLVGHEGGNSSGEFCFTLTVTDIATGWTINRAVPNKARKWVLEAIDYVLGRFPFPVVGIDSDNGSEFINHHLLAYCEEHRITFTRSRAGNKNDGCYVEQKNWSRVRELVGYYRYDTAAELATLNEIWELDATFTNYLMPQQKLLLKDRVGARVIKKHDTAKTPHQRAVLRTEIRQRPVITMNAAFKRIKPLALSRQISALTAQLETFALAKKAPRTLPVPADATNGAHPPHQLAGG</sequence>
<evidence type="ECO:0000313" key="3">
    <source>
        <dbReference type="Proteomes" id="UP000273807"/>
    </source>
</evidence>
<dbReference type="SUPFAM" id="SSF53098">
    <property type="entry name" value="Ribonuclease H-like"/>
    <property type="match status" value="1"/>
</dbReference>
<dbReference type="GO" id="GO:0003676">
    <property type="term" value="F:nucleic acid binding"/>
    <property type="evidence" value="ECO:0007669"/>
    <property type="project" value="InterPro"/>
</dbReference>
<dbReference type="Gene3D" id="3.30.420.10">
    <property type="entry name" value="Ribonuclease H-like superfamily/Ribonuclease H"/>
    <property type="match status" value="1"/>
</dbReference>